<dbReference type="RefSeq" id="WP_141848691.1">
    <property type="nucleotide sequence ID" value="NZ_BAAAPR010000014.1"/>
</dbReference>
<accession>A0A542E1V4</accession>
<keyword evidence="2" id="KW-1133">Transmembrane helix</keyword>
<dbReference type="EMBL" id="VFMN01000001">
    <property type="protein sequence ID" value="TQJ09295.1"/>
    <property type="molecule type" value="Genomic_DNA"/>
</dbReference>
<evidence type="ECO:0000313" key="3">
    <source>
        <dbReference type="EMBL" id="TQJ09295.1"/>
    </source>
</evidence>
<keyword evidence="2" id="KW-0812">Transmembrane</keyword>
<sequence length="84" mass="9114">MDTPSTDIGPGLGAFVAFFALAVILWFLVRNMNARMRRMGYAERERVERLEAEHRAAQEGERPPPAAPPAGPEGDGPDGDPPGR</sequence>
<organism evidence="3 4">
    <name type="scientific">Lapillicoccus jejuensis</name>
    <dbReference type="NCBI Taxonomy" id="402171"/>
    <lineage>
        <taxon>Bacteria</taxon>
        <taxon>Bacillati</taxon>
        <taxon>Actinomycetota</taxon>
        <taxon>Actinomycetes</taxon>
        <taxon>Micrococcales</taxon>
        <taxon>Intrasporangiaceae</taxon>
        <taxon>Lapillicoccus</taxon>
    </lineage>
</organism>
<comment type="caution">
    <text evidence="3">The sequence shown here is derived from an EMBL/GenBank/DDBJ whole genome shotgun (WGS) entry which is preliminary data.</text>
</comment>
<feature type="region of interest" description="Disordered" evidence="1">
    <location>
        <begin position="50"/>
        <end position="84"/>
    </location>
</feature>
<feature type="compositionally biased region" description="Basic and acidic residues" evidence="1">
    <location>
        <begin position="50"/>
        <end position="62"/>
    </location>
</feature>
<evidence type="ECO:0000313" key="4">
    <source>
        <dbReference type="Proteomes" id="UP000317893"/>
    </source>
</evidence>
<keyword evidence="4" id="KW-1185">Reference proteome</keyword>
<name>A0A542E1V4_9MICO</name>
<protein>
    <submittedName>
        <fullName evidence="3">Uncharacterized protein</fullName>
    </submittedName>
</protein>
<gene>
    <name evidence="3" type="ORF">FB458_2405</name>
</gene>
<reference evidence="3 4" key="1">
    <citation type="submission" date="2019-06" db="EMBL/GenBank/DDBJ databases">
        <title>Sequencing the genomes of 1000 actinobacteria strains.</title>
        <authorList>
            <person name="Klenk H.-P."/>
        </authorList>
    </citation>
    <scope>NUCLEOTIDE SEQUENCE [LARGE SCALE GENOMIC DNA]</scope>
    <source>
        <strain evidence="3 4">DSM 18607</strain>
    </source>
</reference>
<dbReference type="Proteomes" id="UP000317893">
    <property type="component" value="Unassembled WGS sequence"/>
</dbReference>
<evidence type="ECO:0000256" key="1">
    <source>
        <dbReference type="SAM" id="MobiDB-lite"/>
    </source>
</evidence>
<feature type="transmembrane region" description="Helical" evidence="2">
    <location>
        <begin position="12"/>
        <end position="29"/>
    </location>
</feature>
<evidence type="ECO:0000256" key="2">
    <source>
        <dbReference type="SAM" id="Phobius"/>
    </source>
</evidence>
<keyword evidence="2" id="KW-0472">Membrane</keyword>
<proteinExistence type="predicted"/>
<dbReference type="AlphaFoldDB" id="A0A542E1V4"/>